<evidence type="ECO:0000256" key="8">
    <source>
        <dbReference type="RuleBase" id="RU000461"/>
    </source>
</evidence>
<dbReference type="Gene3D" id="1.10.630.10">
    <property type="entry name" value="Cytochrome P450"/>
    <property type="match status" value="1"/>
</dbReference>
<evidence type="ECO:0000256" key="5">
    <source>
        <dbReference type="ARBA" id="ARBA00023002"/>
    </source>
</evidence>
<comment type="caution">
    <text evidence="9">The sequence shown here is derived from an EMBL/GenBank/DDBJ whole genome shotgun (WGS) entry which is preliminary data.</text>
</comment>
<evidence type="ECO:0000256" key="2">
    <source>
        <dbReference type="ARBA" id="ARBA00010617"/>
    </source>
</evidence>
<dbReference type="PRINTS" id="PR00465">
    <property type="entry name" value="EP450IV"/>
</dbReference>
<comment type="similarity">
    <text evidence="2 8">Belongs to the cytochrome P450 family.</text>
</comment>
<dbReference type="Pfam" id="PF00067">
    <property type="entry name" value="p450"/>
    <property type="match status" value="1"/>
</dbReference>
<keyword evidence="3 8" id="KW-0349">Heme</keyword>
<evidence type="ECO:0000313" key="9">
    <source>
        <dbReference type="EMBL" id="MCK0538117.1"/>
    </source>
</evidence>
<evidence type="ECO:0000256" key="4">
    <source>
        <dbReference type="ARBA" id="ARBA00022723"/>
    </source>
</evidence>
<evidence type="ECO:0000256" key="7">
    <source>
        <dbReference type="ARBA" id="ARBA00023033"/>
    </source>
</evidence>
<dbReference type="Proteomes" id="UP001165524">
    <property type="component" value="Unassembled WGS sequence"/>
</dbReference>
<comment type="cofactor">
    <cofactor evidence="1">
        <name>heme</name>
        <dbReference type="ChEBI" id="CHEBI:30413"/>
    </cofactor>
</comment>
<dbReference type="InterPro" id="IPR001128">
    <property type="entry name" value="Cyt_P450"/>
</dbReference>
<dbReference type="InterPro" id="IPR002403">
    <property type="entry name" value="Cyt_P450_E_grp-IV"/>
</dbReference>
<dbReference type="SUPFAM" id="SSF48264">
    <property type="entry name" value="Cytochrome P450"/>
    <property type="match status" value="1"/>
</dbReference>
<dbReference type="PANTHER" id="PTHR24286:SF24">
    <property type="entry name" value="LANOSTEROL 14-ALPHA DEMETHYLASE"/>
    <property type="match status" value="1"/>
</dbReference>
<keyword evidence="4 8" id="KW-0479">Metal-binding</keyword>
<keyword evidence="6 8" id="KW-0408">Iron</keyword>
<keyword evidence="10" id="KW-1185">Reference proteome</keyword>
<dbReference type="InterPro" id="IPR017972">
    <property type="entry name" value="Cyt_P450_CS"/>
</dbReference>
<accession>A0ABT0E8E9</accession>
<dbReference type="EMBL" id="JALKII010000006">
    <property type="protein sequence ID" value="MCK0538117.1"/>
    <property type="molecule type" value="Genomic_DNA"/>
</dbReference>
<dbReference type="CDD" id="cd11045">
    <property type="entry name" value="CYP136-like"/>
    <property type="match status" value="1"/>
</dbReference>
<keyword evidence="7 8" id="KW-0503">Monooxygenase</keyword>
<evidence type="ECO:0000256" key="3">
    <source>
        <dbReference type="ARBA" id="ARBA00022617"/>
    </source>
</evidence>
<dbReference type="PANTHER" id="PTHR24286">
    <property type="entry name" value="CYTOCHROME P450 26"/>
    <property type="match status" value="1"/>
</dbReference>
<dbReference type="RefSeq" id="WP_246952420.1">
    <property type="nucleotide sequence ID" value="NZ_JALKII010000006.1"/>
</dbReference>
<keyword evidence="5 8" id="KW-0560">Oxidoreductase</keyword>
<protein>
    <submittedName>
        <fullName evidence="9">Cytochrome P450</fullName>
    </submittedName>
</protein>
<name>A0ABT0E8E9_9GAMM</name>
<organism evidence="9 10">
    <name type="scientific">Alcanivorax quisquiliarum</name>
    <dbReference type="NCBI Taxonomy" id="2933565"/>
    <lineage>
        <taxon>Bacteria</taxon>
        <taxon>Pseudomonadati</taxon>
        <taxon>Pseudomonadota</taxon>
        <taxon>Gammaproteobacteria</taxon>
        <taxon>Oceanospirillales</taxon>
        <taxon>Alcanivoracaceae</taxon>
        <taxon>Alcanivorax</taxon>
    </lineage>
</organism>
<evidence type="ECO:0000256" key="1">
    <source>
        <dbReference type="ARBA" id="ARBA00001971"/>
    </source>
</evidence>
<dbReference type="InterPro" id="IPR036396">
    <property type="entry name" value="Cyt_P450_sf"/>
</dbReference>
<reference evidence="9" key="1">
    <citation type="submission" date="2022-04" db="EMBL/GenBank/DDBJ databases">
        <title>Alcanivorax sp. CY1518 draft genome sequence.</title>
        <authorList>
            <person name="Zhao G."/>
            <person name="An M."/>
        </authorList>
    </citation>
    <scope>NUCLEOTIDE SEQUENCE</scope>
    <source>
        <strain evidence="9">CY1518</strain>
    </source>
</reference>
<dbReference type="PRINTS" id="PR00385">
    <property type="entry name" value="P450"/>
</dbReference>
<gene>
    <name evidence="9" type="ORF">MU846_10385</name>
</gene>
<evidence type="ECO:0000313" key="10">
    <source>
        <dbReference type="Proteomes" id="UP001165524"/>
    </source>
</evidence>
<evidence type="ECO:0000256" key="6">
    <source>
        <dbReference type="ARBA" id="ARBA00023004"/>
    </source>
</evidence>
<sequence length="456" mass="52040">MTTSMHRAQAQAARLARWPQRRLAHIPGDYGAPVIGHTLAFLRDFGGLMTRRAAQYGPVFRSNILFQRTVTLLGPEANEFLLRDTEHMLSSRAAWSPVLDRLFTDGLMLRDFADHKFHRRIMQQAFKKPALAGYMERMNPHIAQALPNWPTGRSFRFLDQVKALLLDVGAEIFLGLEMGPETARVNQAFVDEVDASLALLRLPIPGTKWHRGLRARRYLERFITELIATRRKGGTDFFSELCRAAAEDADAQLTDTDVMNHIIFLLFAAHDTTTSTLCSIIYALAQHPQWQARLRAEFQSLGTDTITHADLERLPQASWVFREALRMHPPLPTIPRRTVAETSWQGYRLPANTHVHIVPLHTHYMPEYWSEPHRFDPERFSPERAEDKQHPFLWVPFGGGHHKCIGLHFAALQSTTFLFHFLRRFEVSVPAGYRMPALQVPLAMPGDGLPVTLRAL</sequence>
<proteinExistence type="inferred from homology"/>
<dbReference type="PROSITE" id="PS00086">
    <property type="entry name" value="CYTOCHROME_P450"/>
    <property type="match status" value="1"/>
</dbReference>